<evidence type="ECO:0000256" key="1">
    <source>
        <dbReference type="ARBA" id="ARBA00008005"/>
    </source>
</evidence>
<organism evidence="4">
    <name type="scientific">Candidatus Paraimprobicoccus trichonymphae</name>
    <dbReference type="NCBI Taxonomy" id="3033793"/>
    <lineage>
        <taxon>Bacteria</taxon>
        <taxon>Bacillati</taxon>
        <taxon>Bacillota</taxon>
        <taxon>Clostridia</taxon>
        <taxon>Candidatus Paraimprobicoccus</taxon>
    </lineage>
</organism>
<evidence type="ECO:0000259" key="2">
    <source>
        <dbReference type="Pfam" id="PF04984"/>
    </source>
</evidence>
<feature type="domain" description="Tail sheath protein C-terminal" evidence="3">
    <location>
        <begin position="464"/>
        <end position="570"/>
    </location>
</feature>
<accession>A0AA48I932</accession>
<protein>
    <submittedName>
        <fullName evidence="4">Phage tail sheath subtilisin-like domain-containing protein</fullName>
    </submittedName>
</protein>
<comment type="similarity">
    <text evidence="1">Belongs to the myoviridae tail sheath protein family.</text>
</comment>
<proteinExistence type="inferred from homology"/>
<dbReference type="InterPro" id="IPR020287">
    <property type="entry name" value="Tail_sheath_C"/>
</dbReference>
<dbReference type="PANTHER" id="PTHR35861">
    <property type="match status" value="1"/>
</dbReference>
<evidence type="ECO:0000259" key="3">
    <source>
        <dbReference type="Pfam" id="PF17482"/>
    </source>
</evidence>
<dbReference type="EMBL" id="AP027925">
    <property type="protein sequence ID" value="BED92348.1"/>
    <property type="molecule type" value="Genomic_DNA"/>
</dbReference>
<dbReference type="InterPro" id="IPR035089">
    <property type="entry name" value="Phage_sheath_subtilisin"/>
</dbReference>
<dbReference type="PANTHER" id="PTHR35861:SF1">
    <property type="entry name" value="PHAGE TAIL SHEATH PROTEIN"/>
    <property type="match status" value="1"/>
</dbReference>
<dbReference type="Pfam" id="PF17482">
    <property type="entry name" value="Phage_sheath_1C"/>
    <property type="match status" value="1"/>
</dbReference>
<dbReference type="Pfam" id="PF04984">
    <property type="entry name" value="Phage_sheath_1"/>
    <property type="match status" value="1"/>
</dbReference>
<name>A0AA48I932_9FIRM</name>
<evidence type="ECO:0000313" key="4">
    <source>
        <dbReference type="EMBL" id="BED92348.1"/>
    </source>
</evidence>
<dbReference type="KEGG" id="ptrh:RsTaC01_0041"/>
<dbReference type="AlphaFoldDB" id="A0AA48I932"/>
<reference evidence="4" key="1">
    <citation type="journal article" date="2023" name="ISME J.">
        <title>Emergence of putative energy parasites within Clostridia revealed by genome analysis of a novel endosymbiotic clade.</title>
        <authorList>
            <person name="Takahashi K."/>
            <person name="Kuwahara H."/>
            <person name="Horikawa Y."/>
            <person name="Izawa K."/>
            <person name="Kato D."/>
            <person name="Inagaki T."/>
            <person name="Yuki M."/>
            <person name="Ohkuma M."/>
            <person name="Hongoh Y."/>
        </authorList>
    </citation>
    <scope>NUCLEOTIDE SEQUENCE</scope>
    <source>
        <strain evidence="4">RsTa-C01</strain>
    </source>
</reference>
<dbReference type="Gene3D" id="3.40.50.11780">
    <property type="match status" value="2"/>
</dbReference>
<sequence length="574" mass="62727">MAEYLAPGVYVEEFDSGPMPMQGVGTSTAGFIGVAEKGTSVGTPKLVISFADFTRKFGGYLQKNEFGDYRYLAYAVNNFFVNGGTKAYVIRVLPSDATVSKGVCLEGKEEIIDIKSKNPGKWGNNINIYFEATSDTKTPILKNLENGKYKLKSSIGFTVGDVVVLDNAGNLQYNMVTLISKDNVVDFEKPFEGEVVDANLVPKIFLKTCELNIEVAYGENVEKFENVSFNTDSPNFLEKKLSRSEFIDINVKIEKSVTAPIEVVRQIFGGEGNKICISLKGGNNGSSANLTDGDFIGKDEGPGARTGIQAFLDNSDVNLMIIPGVTSPNVQLSLIQHCENLGSRFAILDMPLKNKIISDILAHKEMIDSDYCALYHPWIRTYDPLDKADMFMPPSGSVAGIYARCDSARGVHKAPANEIVSNCTGLSVGYNSTEQGLLNPKGVNLIRKFPGAGIRVWGARTASSKPLWKYINVRRLFIFLEESIKANTNWVVFEPNDAALWARVGRTIELFLEGIWKTGALVGGSPGEGFFVDIGPNTMTKDDIDNGRLICVIGVAPVKPAEFVIFRITQKTGE</sequence>
<dbReference type="InterPro" id="IPR052042">
    <property type="entry name" value="Tail_sheath_structural"/>
</dbReference>
<gene>
    <name evidence="4" type="ORF">RsTaC01_0041</name>
</gene>
<feature type="domain" description="Tail sheath protein subtilisin-like" evidence="2">
    <location>
        <begin position="306"/>
        <end position="462"/>
    </location>
</feature>
<dbReference type="Proteomes" id="UP001335720">
    <property type="component" value="Chromosome"/>
</dbReference>